<evidence type="ECO:0000313" key="1">
    <source>
        <dbReference type="EMBL" id="MDO6453952.1"/>
    </source>
</evidence>
<dbReference type="RefSeq" id="WP_303550366.1">
    <property type="nucleotide sequence ID" value="NZ_JAUOPG010000006.1"/>
</dbReference>
<dbReference type="Gene3D" id="3.30.2210.10">
    <property type="entry name" value="Integron cassette protein superfamily"/>
    <property type="match status" value="1"/>
</dbReference>
<organism evidence="1 2">
    <name type="scientific">Neptunomonas phycophila</name>
    <dbReference type="NCBI Taxonomy" id="1572645"/>
    <lineage>
        <taxon>Bacteria</taxon>
        <taxon>Pseudomonadati</taxon>
        <taxon>Pseudomonadota</taxon>
        <taxon>Gammaproteobacteria</taxon>
        <taxon>Oceanospirillales</taxon>
        <taxon>Oceanospirillaceae</taxon>
        <taxon>Neptunomonas</taxon>
    </lineage>
</organism>
<sequence length="108" mass="12833">MEDLDFRVYNRRRGSTIGYTISKTSEGWYISYIAINGNCSPDGNPFFYKNFNQDYINYPSGFGNQLEYLWEKIDNEEIDRDEAQEKLQELADWVSFCEKSTPIWEGWN</sequence>
<accession>A0AAW7XLP2</accession>
<dbReference type="AlphaFoldDB" id="A0AAW7XLP2"/>
<dbReference type="EMBL" id="JAUOPG010000006">
    <property type="protein sequence ID" value="MDO6453952.1"/>
    <property type="molecule type" value="Genomic_DNA"/>
</dbReference>
<reference evidence="1" key="1">
    <citation type="submission" date="2023-07" db="EMBL/GenBank/DDBJ databases">
        <title>Genome content predicts the carbon catabolic preferences of heterotrophic bacteria.</title>
        <authorList>
            <person name="Gralka M."/>
        </authorList>
    </citation>
    <scope>NUCLEOTIDE SEQUENCE</scope>
    <source>
        <strain evidence="1">I2M16</strain>
    </source>
</reference>
<protein>
    <submittedName>
        <fullName evidence="1">Uncharacterized protein</fullName>
    </submittedName>
</protein>
<name>A0AAW7XLP2_9GAMM</name>
<gene>
    <name evidence="1" type="ORF">Q4490_10290</name>
</gene>
<evidence type="ECO:0000313" key="2">
    <source>
        <dbReference type="Proteomes" id="UP001169862"/>
    </source>
</evidence>
<dbReference type="InterPro" id="IPR048474">
    <property type="entry name" value="M1E1E6-like_sf"/>
</dbReference>
<dbReference type="Proteomes" id="UP001169862">
    <property type="component" value="Unassembled WGS sequence"/>
</dbReference>
<comment type="caution">
    <text evidence="1">The sequence shown here is derived from an EMBL/GenBank/DDBJ whole genome shotgun (WGS) entry which is preliminary data.</text>
</comment>
<proteinExistence type="predicted"/>